<evidence type="ECO:0000256" key="2">
    <source>
        <dbReference type="ARBA" id="ARBA00004173"/>
    </source>
</evidence>
<keyword evidence="6" id="KW-0496">Mitochondrion</keyword>
<sequence length="131" mass="15188">MSMFRTIQKQPRVVTLFTHNLESSHARSLLTVLRSDQSNKFDIEICQNFPTKDQLEYLSQIDKINLMKQIPRAETLLRKPAENPIFGSPLQKCVNKEGYWNKSSSMWVDWEKAVLGTTAESLKSKLMQKLN</sequence>
<evidence type="ECO:0000256" key="4">
    <source>
        <dbReference type="ARBA" id="ARBA00022946"/>
    </source>
</evidence>
<name>A0ABX6F0G7_KLUMA</name>
<organism evidence="7 8">
    <name type="scientific">Kluyveromyces marxianus</name>
    <name type="common">Yeast</name>
    <name type="synonym">Candida kefyr</name>
    <dbReference type="NCBI Taxonomy" id="4911"/>
    <lineage>
        <taxon>Eukaryota</taxon>
        <taxon>Fungi</taxon>
        <taxon>Dikarya</taxon>
        <taxon>Ascomycota</taxon>
        <taxon>Saccharomycotina</taxon>
        <taxon>Saccharomycetes</taxon>
        <taxon>Saccharomycetales</taxon>
        <taxon>Saccharomycetaceae</taxon>
        <taxon>Kluyveromyces</taxon>
    </lineage>
</organism>
<comment type="similarity">
    <text evidence="3">Belongs to the FMP46 family.</text>
</comment>
<dbReference type="Gene3D" id="3.40.30.10">
    <property type="entry name" value="Glutaredoxin"/>
    <property type="match status" value="1"/>
</dbReference>
<keyword evidence="5" id="KW-0560">Oxidoreductase</keyword>
<dbReference type="InterPro" id="IPR036249">
    <property type="entry name" value="Thioredoxin-like_sf"/>
</dbReference>
<evidence type="ECO:0000256" key="5">
    <source>
        <dbReference type="ARBA" id="ARBA00023002"/>
    </source>
</evidence>
<comment type="function">
    <text evidence="1">Putative mitochondrial redox protein which could be involved in the reduction of small toxic molecules.</text>
</comment>
<dbReference type="PANTHER" id="PTHR28071">
    <property type="entry name" value="REDOX PROTEIN FMP46, MITOCHONDRIAL-RELATED"/>
    <property type="match status" value="1"/>
</dbReference>
<keyword evidence="8" id="KW-1185">Reference proteome</keyword>
<reference evidence="7 8" key="2">
    <citation type="submission" date="2019-11" db="EMBL/GenBank/DDBJ databases">
        <authorList>
            <person name="Lu H."/>
        </authorList>
    </citation>
    <scope>NUCLEOTIDE SEQUENCE [LARGE SCALE GENOMIC DNA]</scope>
    <source>
        <strain evidence="7 8">FIM1</strain>
    </source>
</reference>
<gene>
    <name evidence="7" type="primary">FMP46</name>
    <name evidence="7" type="ORF">FIM1_4277</name>
</gene>
<dbReference type="PANTHER" id="PTHR28071:SF1">
    <property type="entry name" value="REDOX PROTEIN FMP46, MITOCHONDRIAL-RELATED"/>
    <property type="match status" value="1"/>
</dbReference>
<reference evidence="7 8" key="1">
    <citation type="submission" date="2016-03" db="EMBL/GenBank/DDBJ databases">
        <title>How can Kluyveromyces marxianus grow so fast - potential evolutionary course in Saccharomyces Complex revealed by comparative genomics.</title>
        <authorList>
            <person name="Mo W."/>
            <person name="Lu W."/>
            <person name="Yang X."/>
            <person name="Qi J."/>
            <person name="Lv H."/>
        </authorList>
    </citation>
    <scope>NUCLEOTIDE SEQUENCE [LARGE SCALE GENOMIC DNA]</scope>
    <source>
        <strain evidence="7 8">FIM1</strain>
    </source>
</reference>
<keyword evidence="4" id="KW-0809">Transit peptide</keyword>
<dbReference type="Pfam" id="PF07955">
    <property type="entry name" value="DUF1687"/>
    <property type="match status" value="1"/>
</dbReference>
<dbReference type="InterPro" id="IPR012882">
    <property type="entry name" value="Fmp46"/>
</dbReference>
<accession>A0ABX6F0G7</accession>
<dbReference type="Proteomes" id="UP000422736">
    <property type="component" value="Chromosome 6"/>
</dbReference>
<proteinExistence type="inferred from homology"/>
<evidence type="ECO:0000256" key="1">
    <source>
        <dbReference type="ARBA" id="ARBA00002963"/>
    </source>
</evidence>
<evidence type="ECO:0000313" key="7">
    <source>
        <dbReference type="EMBL" id="QGN17541.1"/>
    </source>
</evidence>
<dbReference type="EMBL" id="CP015059">
    <property type="protein sequence ID" value="QGN17541.1"/>
    <property type="molecule type" value="Genomic_DNA"/>
</dbReference>
<evidence type="ECO:0000256" key="3">
    <source>
        <dbReference type="ARBA" id="ARBA00009734"/>
    </source>
</evidence>
<protein>
    <submittedName>
        <fullName evidence="7">Redox protein FMP46</fullName>
    </submittedName>
</protein>
<dbReference type="SUPFAM" id="SSF52833">
    <property type="entry name" value="Thioredoxin-like"/>
    <property type="match status" value="1"/>
</dbReference>
<evidence type="ECO:0000256" key="6">
    <source>
        <dbReference type="ARBA" id="ARBA00023128"/>
    </source>
</evidence>
<evidence type="ECO:0000313" key="8">
    <source>
        <dbReference type="Proteomes" id="UP000422736"/>
    </source>
</evidence>
<comment type="subcellular location">
    <subcellularLocation>
        <location evidence="2">Mitochondrion</location>
    </subcellularLocation>
</comment>